<comment type="similarity">
    <text evidence="1">Belongs to the PDGF/VEGF growth factor family.</text>
</comment>
<gene>
    <name evidence="6" type="primary">LOC115631277</name>
</gene>
<dbReference type="InterPro" id="IPR000072">
    <property type="entry name" value="PDGF/VEGF_dom"/>
</dbReference>
<protein>
    <submittedName>
        <fullName evidence="6">Uncharacterized protein LOC115631277</fullName>
    </submittedName>
</protein>
<dbReference type="GO" id="GO:0035099">
    <property type="term" value="P:hemocyte migration"/>
    <property type="evidence" value="ECO:0007669"/>
    <property type="project" value="TreeGrafter"/>
</dbReference>
<dbReference type="Gene3D" id="2.10.90.10">
    <property type="entry name" value="Cystine-knot cytokines"/>
    <property type="match status" value="1"/>
</dbReference>
<dbReference type="SMART" id="SM00141">
    <property type="entry name" value="PDGF"/>
    <property type="match status" value="1"/>
</dbReference>
<evidence type="ECO:0000313" key="5">
    <source>
        <dbReference type="Proteomes" id="UP000504634"/>
    </source>
</evidence>
<dbReference type="RefSeq" id="XP_030383851.1">
    <property type="nucleotide sequence ID" value="XM_030527991.1"/>
</dbReference>
<dbReference type="GO" id="GO:0008083">
    <property type="term" value="F:growth factor activity"/>
    <property type="evidence" value="ECO:0007669"/>
    <property type="project" value="UniProtKB-KW"/>
</dbReference>
<evidence type="ECO:0000256" key="2">
    <source>
        <dbReference type="SAM" id="MobiDB-lite"/>
    </source>
</evidence>
<dbReference type="Proteomes" id="UP000504634">
    <property type="component" value="Unplaced"/>
</dbReference>
<keyword evidence="3" id="KW-0732">Signal</keyword>
<dbReference type="InterPro" id="IPR029034">
    <property type="entry name" value="Cystine-knot_cytokine"/>
</dbReference>
<evidence type="ECO:0000256" key="3">
    <source>
        <dbReference type="SAM" id="SignalP"/>
    </source>
</evidence>
<dbReference type="Pfam" id="PF00341">
    <property type="entry name" value="PDGF"/>
    <property type="match status" value="1"/>
</dbReference>
<dbReference type="PANTHER" id="PTHR21719:SF1">
    <property type="entry name" value="FI06402P-RELATED"/>
    <property type="match status" value="1"/>
</dbReference>
<feature type="domain" description="Platelet-derived growth factor (PDGF) family profile" evidence="4">
    <location>
        <begin position="199"/>
        <end position="271"/>
    </location>
</feature>
<feature type="chain" id="PRO_5026925261" evidence="3">
    <location>
        <begin position="21"/>
        <end position="392"/>
    </location>
</feature>
<dbReference type="CTD" id="33994"/>
<dbReference type="GeneID" id="115631277"/>
<feature type="region of interest" description="Disordered" evidence="2">
    <location>
        <begin position="48"/>
        <end position="77"/>
    </location>
</feature>
<evidence type="ECO:0000313" key="6">
    <source>
        <dbReference type="RefSeq" id="XP_030383851.1"/>
    </source>
</evidence>
<keyword evidence="1" id="KW-0339">Growth factor</keyword>
<organism evidence="5 6">
    <name type="scientific">Drosophila lebanonensis</name>
    <name type="common">Fruit fly</name>
    <name type="synonym">Scaptodrosophila lebanonensis</name>
    <dbReference type="NCBI Taxonomy" id="7225"/>
    <lineage>
        <taxon>Eukaryota</taxon>
        <taxon>Metazoa</taxon>
        <taxon>Ecdysozoa</taxon>
        <taxon>Arthropoda</taxon>
        <taxon>Hexapoda</taxon>
        <taxon>Insecta</taxon>
        <taxon>Pterygota</taxon>
        <taxon>Neoptera</taxon>
        <taxon>Endopterygota</taxon>
        <taxon>Diptera</taxon>
        <taxon>Brachycera</taxon>
        <taxon>Muscomorpha</taxon>
        <taxon>Ephydroidea</taxon>
        <taxon>Drosophilidae</taxon>
        <taxon>Scaptodrosophila</taxon>
    </lineage>
</organism>
<dbReference type="SUPFAM" id="SSF57501">
    <property type="entry name" value="Cystine-knot cytokines"/>
    <property type="match status" value="1"/>
</dbReference>
<feature type="signal peptide" evidence="3">
    <location>
        <begin position="1"/>
        <end position="20"/>
    </location>
</feature>
<proteinExistence type="inferred from homology"/>
<evidence type="ECO:0000256" key="1">
    <source>
        <dbReference type="RuleBase" id="RU003818"/>
    </source>
</evidence>
<sequence>MKCDVAVLLLPALAIGLATGCGQPATKPAPLAIYNYEAAAAAAAAAAATAPEDDGNLNDTSDYYSDNDDDDNDNDDAKVSIDVYLSNSQADRHHWRGTTDVVARPDAAPKRVPRHPQHYLPRHNRLEADFDKDYPADEPGKLTELKVQQLGTSEAARSEFDRHREQELELKRLAKEHRQRMETETRCRLPQRRVIYIANETSMDYSPRGTVLYRCDESTGCCSDNYKTCTAKTVDYVKLAFWERSHILNTIRPVMLSLANHTECHCVNLNAMRQKRSNKGVAPVEYARMSSQCQCPKHFTSFNWDSSRSPSTTFSSHCRCDCHLSDLTCQRMKNGEEGFAMSARICILTKECSAPICNYGIYNVHSGRCPRSEQQQKQQQQHLVQRAHHGFG</sequence>
<keyword evidence="5" id="KW-1185">Reference proteome</keyword>
<accession>A0A6J2U5L1</accession>
<evidence type="ECO:0000259" key="4">
    <source>
        <dbReference type="PROSITE" id="PS50278"/>
    </source>
</evidence>
<reference evidence="6" key="1">
    <citation type="submission" date="2025-08" db="UniProtKB">
        <authorList>
            <consortium name="RefSeq"/>
        </authorList>
    </citation>
    <scope>IDENTIFICATION</scope>
    <source>
        <strain evidence="6">11010-0011.00</strain>
        <tissue evidence="6">Whole body</tissue>
    </source>
</reference>
<feature type="compositionally biased region" description="Acidic residues" evidence="2">
    <location>
        <begin position="65"/>
        <end position="74"/>
    </location>
</feature>
<dbReference type="PANTHER" id="PTHR21719">
    <property type="entry name" value="FI06402P-RELATED"/>
    <property type="match status" value="1"/>
</dbReference>
<dbReference type="PROSITE" id="PS50278">
    <property type="entry name" value="PDGF_2"/>
    <property type="match status" value="1"/>
</dbReference>
<dbReference type="OrthoDB" id="6370328at2759"/>
<dbReference type="PROSITE" id="PS51257">
    <property type="entry name" value="PROKAR_LIPOPROTEIN"/>
    <property type="match status" value="1"/>
</dbReference>
<dbReference type="AlphaFoldDB" id="A0A6J2U5L1"/>
<dbReference type="GO" id="GO:0016020">
    <property type="term" value="C:membrane"/>
    <property type="evidence" value="ECO:0007669"/>
    <property type="project" value="InterPro"/>
</dbReference>
<name>A0A6J2U5L1_DROLE</name>